<dbReference type="Pfam" id="PF12796">
    <property type="entry name" value="Ank_2"/>
    <property type="match status" value="2"/>
</dbReference>
<keyword evidence="2" id="KW-0342">GTP-binding</keyword>
<dbReference type="SMART" id="SM00173">
    <property type="entry name" value="RAS"/>
    <property type="match status" value="1"/>
</dbReference>
<proteinExistence type="predicted"/>
<dbReference type="NCBIfam" id="TIGR00231">
    <property type="entry name" value="small_GTP"/>
    <property type="match status" value="1"/>
</dbReference>
<protein>
    <submittedName>
        <fullName evidence="5">Ras GTPase ras2</fullName>
    </submittedName>
</protein>
<feature type="repeat" description="ANK" evidence="3">
    <location>
        <begin position="314"/>
        <end position="346"/>
    </location>
</feature>
<feature type="repeat" description="ANK" evidence="3">
    <location>
        <begin position="281"/>
        <end position="313"/>
    </location>
</feature>
<evidence type="ECO:0000313" key="5">
    <source>
        <dbReference type="EMBL" id="KAK6544749.1"/>
    </source>
</evidence>
<dbReference type="SMART" id="SM00174">
    <property type="entry name" value="RHO"/>
    <property type="match status" value="1"/>
</dbReference>
<gene>
    <name evidence="5" type="primary">RAS2_1</name>
    <name evidence="5" type="ORF">TWF694_001435</name>
</gene>
<comment type="caution">
    <text evidence="5">The sequence shown here is derived from an EMBL/GenBank/DDBJ whole genome shotgun (WGS) entry which is preliminary data.</text>
</comment>
<keyword evidence="6" id="KW-1185">Reference proteome</keyword>
<dbReference type="PROSITE" id="PS50088">
    <property type="entry name" value="ANK_REPEAT"/>
    <property type="match status" value="5"/>
</dbReference>
<dbReference type="PANTHER" id="PTHR24070">
    <property type="entry name" value="RAS, DI-RAS, AND RHEB FAMILY MEMBERS OF SMALL GTPASE SUPERFAMILY"/>
    <property type="match status" value="1"/>
</dbReference>
<dbReference type="PROSITE" id="PS51420">
    <property type="entry name" value="RHO"/>
    <property type="match status" value="1"/>
</dbReference>
<feature type="compositionally biased region" description="Basic and acidic residues" evidence="4">
    <location>
        <begin position="528"/>
        <end position="538"/>
    </location>
</feature>
<evidence type="ECO:0000256" key="4">
    <source>
        <dbReference type="SAM" id="MobiDB-lite"/>
    </source>
</evidence>
<dbReference type="PROSITE" id="PS50297">
    <property type="entry name" value="ANK_REP_REGION"/>
    <property type="match status" value="3"/>
</dbReference>
<dbReference type="EMBL" id="JAVHJO010000001">
    <property type="protein sequence ID" value="KAK6544749.1"/>
    <property type="molecule type" value="Genomic_DNA"/>
</dbReference>
<dbReference type="PROSITE" id="PS51421">
    <property type="entry name" value="RAS"/>
    <property type="match status" value="1"/>
</dbReference>
<feature type="repeat" description="ANK" evidence="3">
    <location>
        <begin position="348"/>
        <end position="380"/>
    </location>
</feature>
<feature type="region of interest" description="Disordered" evidence="4">
    <location>
        <begin position="518"/>
        <end position="538"/>
    </location>
</feature>
<dbReference type="Gene3D" id="3.40.50.300">
    <property type="entry name" value="P-loop containing nucleotide triphosphate hydrolases"/>
    <property type="match status" value="1"/>
</dbReference>
<dbReference type="SUPFAM" id="SSF48403">
    <property type="entry name" value="Ankyrin repeat"/>
    <property type="match status" value="1"/>
</dbReference>
<dbReference type="InterPro" id="IPR027417">
    <property type="entry name" value="P-loop_NTPase"/>
</dbReference>
<dbReference type="SMART" id="SM00175">
    <property type="entry name" value="RAB"/>
    <property type="match status" value="1"/>
</dbReference>
<sequence length="538" mass="58781">MSEIYKMVVLGPGAVGKTAFTVQMCMNHFVETYDPTIEDSYRKNTTVDDKPCILEILDTAGQEEYKALRSMWIHEGEGFFLVYSISARHSFVSVRQFYNEIVAQMDNRINGHPDHQDPLQTPRKTNRPVICLIGNKSDRTIDREVETQEGFALARELGCDLFFEVSCKDATNVETAVHDVVREMRNQRCLSPVQEVTSKIVDTIAVPLKPSQPSQPLRLGSFRNFFRMPKARLKPSVPTQIGTVQQIQLNRLLVQTARKDKRRTAKRLLTLGADPNGDVGADGNALYASAAMGNTKMVALLLDNGGAINACDTRGSTPLLIAAAEGHTATVKYLLSRGALVDAHNGTHESTALISATFRGHLKVVQLLIQNGANVNKKGGQYGTALHTAAVTGNEHIAKILLDSGASITARDGSDCTSLQVAAAEGHAGIVQLLLFRGARSIINDTRGRYGSAWKAANERSRFEVMRILLECGATEGTLSAPPSLAFSTLSPLVEQFRDPKTPNYSLKFQYTDGPSIYSGTSPTLRPHTHETEEIPGS</sequence>
<dbReference type="InterPro" id="IPR036770">
    <property type="entry name" value="Ankyrin_rpt-contain_sf"/>
</dbReference>
<name>A0AAV9XRN9_9PEZI</name>
<dbReference type="PRINTS" id="PR00449">
    <property type="entry name" value="RASTRNSFRMNG"/>
</dbReference>
<dbReference type="SMART" id="SM00248">
    <property type="entry name" value="ANK"/>
    <property type="match status" value="5"/>
</dbReference>
<dbReference type="PRINTS" id="PR01415">
    <property type="entry name" value="ANKYRIN"/>
</dbReference>
<dbReference type="SUPFAM" id="SSF52540">
    <property type="entry name" value="P-loop containing nucleoside triphosphate hydrolases"/>
    <property type="match status" value="1"/>
</dbReference>
<evidence type="ECO:0000256" key="3">
    <source>
        <dbReference type="PROSITE-ProRule" id="PRU00023"/>
    </source>
</evidence>
<feature type="repeat" description="ANK" evidence="3">
    <location>
        <begin position="381"/>
        <end position="413"/>
    </location>
</feature>
<keyword evidence="3" id="KW-0040">ANK repeat</keyword>
<dbReference type="GO" id="GO:0007165">
    <property type="term" value="P:signal transduction"/>
    <property type="evidence" value="ECO:0007669"/>
    <property type="project" value="InterPro"/>
</dbReference>
<dbReference type="InterPro" id="IPR002110">
    <property type="entry name" value="Ankyrin_rpt"/>
</dbReference>
<organism evidence="5 6">
    <name type="scientific">Orbilia ellipsospora</name>
    <dbReference type="NCBI Taxonomy" id="2528407"/>
    <lineage>
        <taxon>Eukaryota</taxon>
        <taxon>Fungi</taxon>
        <taxon>Dikarya</taxon>
        <taxon>Ascomycota</taxon>
        <taxon>Pezizomycotina</taxon>
        <taxon>Orbiliomycetes</taxon>
        <taxon>Orbiliales</taxon>
        <taxon>Orbiliaceae</taxon>
        <taxon>Orbilia</taxon>
    </lineage>
</organism>
<evidence type="ECO:0000256" key="2">
    <source>
        <dbReference type="ARBA" id="ARBA00023134"/>
    </source>
</evidence>
<reference evidence="5 6" key="1">
    <citation type="submission" date="2019-10" db="EMBL/GenBank/DDBJ databases">
        <authorList>
            <person name="Palmer J.M."/>
        </authorList>
    </citation>
    <scope>NUCLEOTIDE SEQUENCE [LARGE SCALE GENOMIC DNA]</scope>
    <source>
        <strain evidence="5 6">TWF694</strain>
    </source>
</reference>
<evidence type="ECO:0000256" key="1">
    <source>
        <dbReference type="ARBA" id="ARBA00022741"/>
    </source>
</evidence>
<dbReference type="InterPro" id="IPR020849">
    <property type="entry name" value="Small_GTPase_Ras-type"/>
</dbReference>
<dbReference type="AlphaFoldDB" id="A0AAV9XRN9"/>
<feature type="repeat" description="ANK" evidence="3">
    <location>
        <begin position="414"/>
        <end position="446"/>
    </location>
</feature>
<dbReference type="GO" id="GO:0016020">
    <property type="term" value="C:membrane"/>
    <property type="evidence" value="ECO:0007669"/>
    <property type="project" value="InterPro"/>
</dbReference>
<dbReference type="InterPro" id="IPR001806">
    <property type="entry name" value="Small_GTPase"/>
</dbReference>
<dbReference type="GO" id="GO:0005525">
    <property type="term" value="F:GTP binding"/>
    <property type="evidence" value="ECO:0007669"/>
    <property type="project" value="UniProtKB-KW"/>
</dbReference>
<accession>A0AAV9XRN9</accession>
<dbReference type="PROSITE" id="PS51419">
    <property type="entry name" value="RAB"/>
    <property type="match status" value="1"/>
</dbReference>
<evidence type="ECO:0000313" key="6">
    <source>
        <dbReference type="Proteomes" id="UP001365542"/>
    </source>
</evidence>
<dbReference type="GO" id="GO:0003924">
    <property type="term" value="F:GTPase activity"/>
    <property type="evidence" value="ECO:0007669"/>
    <property type="project" value="InterPro"/>
</dbReference>
<dbReference type="Gene3D" id="1.25.40.20">
    <property type="entry name" value="Ankyrin repeat-containing domain"/>
    <property type="match status" value="2"/>
</dbReference>
<dbReference type="Pfam" id="PF00071">
    <property type="entry name" value="Ras"/>
    <property type="match status" value="1"/>
</dbReference>
<keyword evidence="1" id="KW-0547">Nucleotide-binding</keyword>
<dbReference type="InterPro" id="IPR005225">
    <property type="entry name" value="Small_GTP-bd"/>
</dbReference>
<dbReference type="Proteomes" id="UP001365542">
    <property type="component" value="Unassembled WGS sequence"/>
</dbReference>